<dbReference type="eggNOG" id="COG4447">
    <property type="taxonomic scope" value="Bacteria"/>
</dbReference>
<feature type="signal peptide" evidence="1">
    <location>
        <begin position="1"/>
        <end position="21"/>
    </location>
</feature>
<dbReference type="InterPro" id="IPR054817">
    <property type="entry name" value="Glycosyl_F510_1955-like"/>
</dbReference>
<dbReference type="NCBIfam" id="NF045728">
    <property type="entry name" value="glycosyl_F510_1955"/>
    <property type="match status" value="1"/>
</dbReference>
<keyword evidence="3" id="KW-1185">Reference proteome</keyword>
<feature type="chain" id="PRO_5038987873" description="Exo-alpha-sialidase" evidence="1">
    <location>
        <begin position="22"/>
        <end position="291"/>
    </location>
</feature>
<proteinExistence type="predicted"/>
<dbReference type="SUPFAM" id="SSF110296">
    <property type="entry name" value="Oligoxyloglucan reducing end-specific cellobiohydrolase"/>
    <property type="match status" value="1"/>
</dbReference>
<dbReference type="EMBL" id="AVPJ01000030">
    <property type="protein sequence ID" value="KGN29760.1"/>
    <property type="molecule type" value="Genomic_DNA"/>
</dbReference>
<evidence type="ECO:0000313" key="3">
    <source>
        <dbReference type="Proteomes" id="UP000030002"/>
    </source>
</evidence>
<organism evidence="2 3">
    <name type="scientific">Knoellia sinensis KCTC 19936</name>
    <dbReference type="NCBI Taxonomy" id="1385520"/>
    <lineage>
        <taxon>Bacteria</taxon>
        <taxon>Bacillati</taxon>
        <taxon>Actinomycetota</taxon>
        <taxon>Actinomycetes</taxon>
        <taxon>Micrococcales</taxon>
        <taxon>Intrasporangiaceae</taxon>
        <taxon>Knoellia</taxon>
    </lineage>
</organism>
<gene>
    <name evidence="2" type="ORF">N802_11455</name>
</gene>
<accession>A0A0A0IX10</accession>
<comment type="caution">
    <text evidence="2">The sequence shown here is derived from an EMBL/GenBank/DDBJ whole genome shotgun (WGS) entry which is preliminary data.</text>
</comment>
<dbReference type="Gene3D" id="2.130.10.10">
    <property type="entry name" value="YVTN repeat-like/Quinoprotein amine dehydrogenase"/>
    <property type="match status" value="1"/>
</dbReference>
<evidence type="ECO:0008006" key="4">
    <source>
        <dbReference type="Google" id="ProtNLM"/>
    </source>
</evidence>
<protein>
    <recommendedName>
        <fullName evidence="4">Exo-alpha-sialidase</fullName>
    </recommendedName>
</protein>
<keyword evidence="1" id="KW-0732">Signal</keyword>
<name>A0A0A0IX10_9MICO</name>
<dbReference type="OrthoDB" id="9764804at2"/>
<dbReference type="STRING" id="1385520.N802_11455"/>
<dbReference type="RefSeq" id="WP_052110170.1">
    <property type="nucleotide sequence ID" value="NZ_AVPJ01000030.1"/>
</dbReference>
<evidence type="ECO:0000313" key="2">
    <source>
        <dbReference type="EMBL" id="KGN29760.1"/>
    </source>
</evidence>
<dbReference type="Proteomes" id="UP000030002">
    <property type="component" value="Unassembled WGS sequence"/>
</dbReference>
<evidence type="ECO:0000256" key="1">
    <source>
        <dbReference type="SAM" id="SignalP"/>
    </source>
</evidence>
<sequence length="291" mass="29545">MKPRLLLALIAAALFAALIIAASGLFGPDDSGSPETTAVAGTSANPLVAGHTHGIARHPTSGDVYVATHDGLFVISDTGPSRVDGPTVDLMGFTMTESGDLLSSGHPGVGTDLPQPVGLIDSVDGGKTWTVRSRGGQSDFHALTSSTRGLLGYDGRLRASQDGRTWRDLPMSADVTSLGASPDGAQVLAATSAGLQASTTYGDTWTPVADAPALVLLDWADARQVVGVDQAGRVFISSDKGGTWKPVAAHPLGPPQAIGASIGDGQLEILAVTGTSIVRSSDRGATFAPLT</sequence>
<dbReference type="AlphaFoldDB" id="A0A0A0IX10"/>
<dbReference type="InterPro" id="IPR015943">
    <property type="entry name" value="WD40/YVTN_repeat-like_dom_sf"/>
</dbReference>
<reference evidence="2 3" key="1">
    <citation type="submission" date="2013-08" db="EMBL/GenBank/DDBJ databases">
        <title>The genome sequence of Knoellia sinensis.</title>
        <authorList>
            <person name="Zhu W."/>
            <person name="Wang G."/>
        </authorList>
    </citation>
    <scope>NUCLEOTIDE SEQUENCE [LARGE SCALE GENOMIC DNA]</scope>
    <source>
        <strain evidence="2 3">KCTC 19936</strain>
    </source>
</reference>